<evidence type="ECO:0008006" key="4">
    <source>
        <dbReference type="Google" id="ProtNLM"/>
    </source>
</evidence>
<dbReference type="PANTHER" id="PTHR37827">
    <property type="entry name" value="TUDOR DOMAIN-CONTAINING PROTEIN"/>
    <property type="match status" value="1"/>
</dbReference>
<organism evidence="2 3">
    <name type="scientific">Exophiala spinifera</name>
    <dbReference type="NCBI Taxonomy" id="91928"/>
    <lineage>
        <taxon>Eukaryota</taxon>
        <taxon>Fungi</taxon>
        <taxon>Dikarya</taxon>
        <taxon>Ascomycota</taxon>
        <taxon>Pezizomycotina</taxon>
        <taxon>Eurotiomycetes</taxon>
        <taxon>Chaetothyriomycetidae</taxon>
        <taxon>Chaetothyriales</taxon>
        <taxon>Herpotrichiellaceae</taxon>
        <taxon>Exophiala</taxon>
    </lineage>
</organism>
<dbReference type="STRING" id="91928.A0A0D2BJ44"/>
<gene>
    <name evidence="2" type="ORF">PV08_03217</name>
</gene>
<accession>A0A0D2BJ44</accession>
<dbReference type="PANTHER" id="PTHR37827:SF1">
    <property type="entry name" value="HNH DOMAIN-CONTAINING PROTEIN"/>
    <property type="match status" value="1"/>
</dbReference>
<evidence type="ECO:0000256" key="1">
    <source>
        <dbReference type="SAM" id="MobiDB-lite"/>
    </source>
</evidence>
<dbReference type="OrthoDB" id="4850648at2759"/>
<feature type="region of interest" description="Disordered" evidence="1">
    <location>
        <begin position="31"/>
        <end position="57"/>
    </location>
</feature>
<feature type="compositionally biased region" description="Basic residues" evidence="1">
    <location>
        <begin position="31"/>
        <end position="40"/>
    </location>
</feature>
<reference evidence="2 3" key="1">
    <citation type="submission" date="2015-01" db="EMBL/GenBank/DDBJ databases">
        <title>The Genome Sequence of Exophiala spinifera CBS89968.</title>
        <authorList>
            <consortium name="The Broad Institute Genomics Platform"/>
            <person name="Cuomo C."/>
            <person name="de Hoog S."/>
            <person name="Gorbushina A."/>
            <person name="Stielow B."/>
            <person name="Teixiera M."/>
            <person name="Abouelleil A."/>
            <person name="Chapman S.B."/>
            <person name="Priest M."/>
            <person name="Young S.K."/>
            <person name="Wortman J."/>
            <person name="Nusbaum C."/>
            <person name="Birren B."/>
        </authorList>
    </citation>
    <scope>NUCLEOTIDE SEQUENCE [LARGE SCALE GENOMIC DNA]</scope>
    <source>
        <strain evidence="2 3">CBS 89968</strain>
    </source>
</reference>
<dbReference type="VEuPathDB" id="FungiDB:PV08_03217"/>
<dbReference type="Proteomes" id="UP000053328">
    <property type="component" value="Unassembled WGS sequence"/>
</dbReference>
<evidence type="ECO:0000313" key="2">
    <source>
        <dbReference type="EMBL" id="KIW18928.1"/>
    </source>
</evidence>
<protein>
    <recommendedName>
        <fullName evidence="4">HNH domain-containing protein</fullName>
    </recommendedName>
</protein>
<dbReference type="RefSeq" id="XP_016239144.1">
    <property type="nucleotide sequence ID" value="XM_016377574.1"/>
</dbReference>
<dbReference type="HOGENOM" id="CLU_074184_0_0_1"/>
<sequence>MTRPMGQTDADNFDTFRDCLFSAVVEKSLGRRGRKTKTSKRQTGASIPAPPAAEADPSELADFSDYLASEIFNSLPEDLQRLSYHTLQDSPGLSEKWSLPLTLSVYEEVSSHIPGDVTDSLTAYGLIEPPVSDVQTFIAPVISAYVGGATTPPPKWAETRKNECEICDRDWVPMTYHHLIPRQVHAKALKRNWHEEHQLNSVAWLCRACHSFVHRMATNEELAKEWYTVDRICERDDVQKWAQWVRKVRWKKS</sequence>
<dbReference type="GeneID" id="27330300"/>
<dbReference type="EMBL" id="KN847493">
    <property type="protein sequence ID" value="KIW18928.1"/>
    <property type="molecule type" value="Genomic_DNA"/>
</dbReference>
<keyword evidence="3" id="KW-1185">Reference proteome</keyword>
<proteinExistence type="predicted"/>
<evidence type="ECO:0000313" key="3">
    <source>
        <dbReference type="Proteomes" id="UP000053328"/>
    </source>
</evidence>
<dbReference type="AlphaFoldDB" id="A0A0D2BJ44"/>
<name>A0A0D2BJ44_9EURO</name>
<feature type="compositionally biased region" description="Low complexity" evidence="1">
    <location>
        <begin position="41"/>
        <end position="57"/>
    </location>
</feature>